<comment type="caution">
    <text evidence="1">The sequence shown here is derived from an EMBL/GenBank/DDBJ whole genome shotgun (WGS) entry which is preliminary data.</text>
</comment>
<protein>
    <submittedName>
        <fullName evidence="1">Uncharacterized protein</fullName>
    </submittedName>
</protein>
<sequence>MTKEDLVFDLYYASSTDEEGNKLAQLTVQFRDASAVPHVTTQLARTTLKRDRSKVYAVGEQSVKNGSDTLLAAIEAYYRTDPKTIFENLMAQVQDMIEGNLGANNTGLVLTASPLCLAALWKSICLSPSTTSSKPANGA</sequence>
<dbReference type="EMBL" id="JACLRA010000008">
    <property type="protein sequence ID" value="MBC2863425.1"/>
    <property type="molecule type" value="Genomic_DNA"/>
</dbReference>
<evidence type="ECO:0000313" key="2">
    <source>
        <dbReference type="Proteomes" id="UP000592342"/>
    </source>
</evidence>
<dbReference type="AlphaFoldDB" id="A0A7X1LN14"/>
<dbReference type="Proteomes" id="UP000592342">
    <property type="component" value="Unassembled WGS sequence"/>
</dbReference>
<gene>
    <name evidence="1" type="ORF">H7U16_28100</name>
</gene>
<reference evidence="1 2" key="1">
    <citation type="submission" date="2020-08" db="EMBL/GenBank/DDBJ databases">
        <title>Tigecycline and colistin resistance in Klebsiella pneumoniae.</title>
        <authorList>
            <person name="Ramesh N."/>
            <person name="Shanthini T."/>
            <person name="Prasanth M."/>
            <person name="Senthilkumar N."/>
            <person name="Meesala Krishna M."/>
            <person name="Guruswami G."/>
        </authorList>
    </citation>
    <scope>NUCLEOTIDE SEQUENCE [LARGE SCALE GENOMIC DNA]</scope>
    <source>
        <strain evidence="1 2">SHM 84</strain>
    </source>
</reference>
<proteinExistence type="predicted"/>
<organism evidence="1 2">
    <name type="scientific">Klebsiella pneumoniae</name>
    <dbReference type="NCBI Taxonomy" id="573"/>
    <lineage>
        <taxon>Bacteria</taxon>
        <taxon>Pseudomonadati</taxon>
        <taxon>Pseudomonadota</taxon>
        <taxon>Gammaproteobacteria</taxon>
        <taxon>Enterobacterales</taxon>
        <taxon>Enterobacteriaceae</taxon>
        <taxon>Klebsiella/Raoultella group</taxon>
        <taxon>Klebsiella</taxon>
        <taxon>Klebsiella pneumoniae complex</taxon>
    </lineage>
</organism>
<accession>A0A7X1LN14</accession>
<name>A0A7X1LN14_KLEPN</name>
<evidence type="ECO:0000313" key="1">
    <source>
        <dbReference type="EMBL" id="MBC2863425.1"/>
    </source>
</evidence>